<comment type="caution">
    <text evidence="2">The sequence shown here is derived from an EMBL/GenBank/DDBJ whole genome shotgun (WGS) entry which is preliminary data.</text>
</comment>
<organism evidence="2 3">
    <name type="scientific">Maritalea porphyrae</name>
    <dbReference type="NCBI Taxonomy" id="880732"/>
    <lineage>
        <taxon>Bacteria</taxon>
        <taxon>Pseudomonadati</taxon>
        <taxon>Pseudomonadota</taxon>
        <taxon>Alphaproteobacteria</taxon>
        <taxon>Hyphomicrobiales</taxon>
        <taxon>Devosiaceae</taxon>
        <taxon>Maritalea</taxon>
    </lineage>
</organism>
<keyword evidence="2" id="KW-0808">Transferase</keyword>
<dbReference type="SUPFAM" id="SSF53335">
    <property type="entry name" value="S-adenosyl-L-methionine-dependent methyltransferases"/>
    <property type="match status" value="1"/>
</dbReference>
<proteinExistence type="predicted"/>
<evidence type="ECO:0000313" key="2">
    <source>
        <dbReference type="EMBL" id="GLQ16602.1"/>
    </source>
</evidence>
<name>A0ABQ5UN68_9HYPH</name>
<dbReference type="GO" id="GO:0032259">
    <property type="term" value="P:methylation"/>
    <property type="evidence" value="ECO:0007669"/>
    <property type="project" value="UniProtKB-KW"/>
</dbReference>
<gene>
    <name evidence="2" type="ORF">GCM10007879_08510</name>
</gene>
<dbReference type="Pfam" id="PF08241">
    <property type="entry name" value="Methyltransf_11"/>
    <property type="match status" value="1"/>
</dbReference>
<feature type="domain" description="Methyltransferase type 11" evidence="1">
    <location>
        <begin position="42"/>
        <end position="130"/>
    </location>
</feature>
<dbReference type="GO" id="GO:0008168">
    <property type="term" value="F:methyltransferase activity"/>
    <property type="evidence" value="ECO:0007669"/>
    <property type="project" value="UniProtKB-KW"/>
</dbReference>
<keyword evidence="2" id="KW-0489">Methyltransferase</keyword>
<evidence type="ECO:0000313" key="3">
    <source>
        <dbReference type="Proteomes" id="UP001161405"/>
    </source>
</evidence>
<dbReference type="EMBL" id="BSNI01000002">
    <property type="protein sequence ID" value="GLQ16602.1"/>
    <property type="molecule type" value="Genomic_DNA"/>
</dbReference>
<dbReference type="InterPro" id="IPR029063">
    <property type="entry name" value="SAM-dependent_MTases_sf"/>
</dbReference>
<dbReference type="InterPro" id="IPR013216">
    <property type="entry name" value="Methyltransf_11"/>
</dbReference>
<protein>
    <submittedName>
        <fullName evidence="2">SAM-dependent methyltransferase</fullName>
    </submittedName>
</protein>
<evidence type="ECO:0000259" key="1">
    <source>
        <dbReference type="Pfam" id="PF08241"/>
    </source>
</evidence>
<dbReference type="RefSeq" id="WP_284362271.1">
    <property type="nucleotide sequence ID" value="NZ_BSNI01000002.1"/>
</dbReference>
<reference evidence="2" key="1">
    <citation type="journal article" date="2014" name="Int. J. Syst. Evol. Microbiol.">
        <title>Complete genome of a new Firmicutes species belonging to the dominant human colonic microbiota ('Ruminococcus bicirculans') reveals two chromosomes and a selective capacity to utilize plant glucans.</title>
        <authorList>
            <consortium name="NISC Comparative Sequencing Program"/>
            <person name="Wegmann U."/>
            <person name="Louis P."/>
            <person name="Goesmann A."/>
            <person name="Henrissat B."/>
            <person name="Duncan S.H."/>
            <person name="Flint H.J."/>
        </authorList>
    </citation>
    <scope>NUCLEOTIDE SEQUENCE</scope>
    <source>
        <strain evidence="2">NBRC 107169</strain>
    </source>
</reference>
<dbReference type="Proteomes" id="UP001161405">
    <property type="component" value="Unassembled WGS sequence"/>
</dbReference>
<sequence length="248" mass="28245">MFVAIDELLQFYRSPLGRISRRLIQEVMAKMTDGATGHRVVGLGYSAPYLNRVTQGAERVMAFMPARQGAQVWPKEGPSATALVDPLELPLTDSAVDLVIANHLFEYAREPEELMQELWRVTAPGARLLIVVPRRRGLWAQRDNTPFGHGHPFSRNQLHRLLQDHSFTPEIWREALYLPPSNWAPVLKSARLFESLGRFAGPAFAGVMVVRARKEMFPAVTRKRRDRKMVRMPEFAPQPAYPVHSNRN</sequence>
<keyword evidence="3" id="KW-1185">Reference proteome</keyword>
<reference evidence="2" key="2">
    <citation type="submission" date="2023-01" db="EMBL/GenBank/DDBJ databases">
        <title>Draft genome sequence of Maritalea porphyrae strain NBRC 107169.</title>
        <authorList>
            <person name="Sun Q."/>
            <person name="Mori K."/>
        </authorList>
    </citation>
    <scope>NUCLEOTIDE SEQUENCE</scope>
    <source>
        <strain evidence="2">NBRC 107169</strain>
    </source>
</reference>
<dbReference type="Gene3D" id="3.40.50.150">
    <property type="entry name" value="Vaccinia Virus protein VP39"/>
    <property type="match status" value="1"/>
</dbReference>
<accession>A0ABQ5UN68</accession>